<comment type="caution">
    <text evidence="1">The sequence shown here is derived from an EMBL/GenBank/DDBJ whole genome shotgun (WGS) entry which is preliminary data.</text>
</comment>
<dbReference type="RefSeq" id="WP_386807305.1">
    <property type="nucleotide sequence ID" value="NZ_JBHTMV010000002.1"/>
</dbReference>
<dbReference type="Proteomes" id="UP001597241">
    <property type="component" value="Unassembled WGS sequence"/>
</dbReference>
<evidence type="ECO:0000313" key="2">
    <source>
        <dbReference type="Proteomes" id="UP001597241"/>
    </source>
</evidence>
<name>A0ABW3WLS3_9FLAO</name>
<reference evidence="2" key="1">
    <citation type="journal article" date="2019" name="Int. J. Syst. Evol. Microbiol.">
        <title>The Global Catalogue of Microorganisms (GCM) 10K type strain sequencing project: providing services to taxonomists for standard genome sequencing and annotation.</title>
        <authorList>
            <consortium name="The Broad Institute Genomics Platform"/>
            <consortium name="The Broad Institute Genome Sequencing Center for Infectious Disease"/>
            <person name="Wu L."/>
            <person name="Ma J."/>
        </authorList>
    </citation>
    <scope>NUCLEOTIDE SEQUENCE [LARGE SCALE GENOMIC DNA]</scope>
    <source>
        <strain evidence="2">CCUG 62221</strain>
    </source>
</reference>
<protein>
    <submittedName>
        <fullName evidence="1">Uncharacterized protein</fullName>
    </submittedName>
</protein>
<proteinExistence type="predicted"/>
<accession>A0ABW3WLS3</accession>
<organism evidence="1 2">
    <name type="scientific">Lutibacter holmesii</name>
    <dbReference type="NCBI Taxonomy" id="1137985"/>
    <lineage>
        <taxon>Bacteria</taxon>
        <taxon>Pseudomonadati</taxon>
        <taxon>Bacteroidota</taxon>
        <taxon>Flavobacteriia</taxon>
        <taxon>Flavobacteriales</taxon>
        <taxon>Flavobacteriaceae</taxon>
        <taxon>Lutibacter</taxon>
    </lineage>
</organism>
<gene>
    <name evidence="1" type="ORF">ACFQ5N_02050</name>
</gene>
<evidence type="ECO:0000313" key="1">
    <source>
        <dbReference type="EMBL" id="MFD1292606.1"/>
    </source>
</evidence>
<sequence>MKLGHFNKVFSNTTNSYKYYWWLSIVEICLEKDKKSISFYEITLKVISKLWYPVNYFKLSFGSQDKCSVYIRKIKKEYNLADNIKESDLYFVLLNNKDSELIKNNI</sequence>
<dbReference type="EMBL" id="JBHTMV010000002">
    <property type="protein sequence ID" value="MFD1292606.1"/>
    <property type="molecule type" value="Genomic_DNA"/>
</dbReference>
<keyword evidence="2" id="KW-1185">Reference proteome</keyword>